<evidence type="ECO:0000256" key="2">
    <source>
        <dbReference type="ARBA" id="ARBA00022801"/>
    </source>
</evidence>
<dbReference type="InterPro" id="IPR017853">
    <property type="entry name" value="GH"/>
</dbReference>
<evidence type="ECO:0000313" key="6">
    <source>
        <dbReference type="EMBL" id="EEE65030.1"/>
    </source>
</evidence>
<evidence type="ECO:0000256" key="4">
    <source>
        <dbReference type="RuleBase" id="RU004335"/>
    </source>
</evidence>
<dbReference type="EMBL" id="CM000143">
    <property type="protein sequence ID" value="EEE65030.1"/>
    <property type="molecule type" value="Genomic_DNA"/>
</dbReference>
<dbReference type="Gene3D" id="3.20.20.80">
    <property type="entry name" value="Glycosidases"/>
    <property type="match status" value="2"/>
</dbReference>
<sequence>MALRVQLVLAVAVVVPALGVAAGGATLGVNYGQVADNLPPPQAAAMLLRSLNATKVKLYDADARVLSAFAGSGADFTVGLPDRLVPRLAADPSAAAAWVRANILPHIPATSITAVTVGNEVLTGNDSAMLRSLLPAMQSLHAALAACNLTSRVVVTTAHSLAVLSSSFPPSSAAFRRELLPYMAPLLAFLAKTGSPFLINAYPYFAYKGDPEHVDLNYVLFEANAGVGDPATGLRYDNMLHAQVDAVRAAICRANYGKAVEIPGVGDRGKGTPAAPGEALQVYVFALFNEDMKPGPASERHYGLFKPDGTPAYDVGVKAPTIGGSWKGRANGTSGGGAGGLVVAEGPGGADGAGQGTGFYTVSAAAHKCGS</sequence>
<evidence type="ECO:0000256" key="5">
    <source>
        <dbReference type="SAM" id="SignalP"/>
    </source>
</evidence>
<dbReference type="SUPFAM" id="SSF51445">
    <property type="entry name" value="(Trans)glycosidases"/>
    <property type="match status" value="1"/>
</dbReference>
<evidence type="ECO:0000256" key="1">
    <source>
        <dbReference type="ARBA" id="ARBA00008773"/>
    </source>
</evidence>
<gene>
    <name evidence="6" type="ORF">OsJ_20005</name>
</gene>
<dbReference type="AlphaFoldDB" id="B9FRB9"/>
<dbReference type="PANTHER" id="PTHR32227">
    <property type="entry name" value="GLUCAN ENDO-1,3-BETA-GLUCOSIDASE BG1-RELATED-RELATED"/>
    <property type="match status" value="1"/>
</dbReference>
<keyword evidence="3" id="KW-0326">Glycosidase</keyword>
<dbReference type="GO" id="GO:0005975">
    <property type="term" value="P:carbohydrate metabolic process"/>
    <property type="evidence" value="ECO:0007669"/>
    <property type="project" value="InterPro"/>
</dbReference>
<organism evidence="6">
    <name type="scientific">Oryza sativa subsp. japonica</name>
    <name type="common">Rice</name>
    <dbReference type="NCBI Taxonomy" id="39947"/>
    <lineage>
        <taxon>Eukaryota</taxon>
        <taxon>Viridiplantae</taxon>
        <taxon>Streptophyta</taxon>
        <taxon>Embryophyta</taxon>
        <taxon>Tracheophyta</taxon>
        <taxon>Spermatophyta</taxon>
        <taxon>Magnoliopsida</taxon>
        <taxon>Liliopsida</taxon>
        <taxon>Poales</taxon>
        <taxon>Poaceae</taxon>
        <taxon>BOP clade</taxon>
        <taxon>Oryzoideae</taxon>
        <taxon>Oryzeae</taxon>
        <taxon>Oryzinae</taxon>
        <taxon>Oryza</taxon>
        <taxon>Oryza sativa</taxon>
    </lineage>
</organism>
<reference evidence="6" key="2">
    <citation type="submission" date="2008-12" db="EMBL/GenBank/DDBJ databases">
        <title>Improved gene annotation of the rice (Oryza sativa) genomes.</title>
        <authorList>
            <person name="Wang J."/>
            <person name="Li R."/>
            <person name="Fan W."/>
            <person name="Huang Q."/>
            <person name="Zhang J."/>
            <person name="Zhou Y."/>
            <person name="Hu Y."/>
            <person name="Zi S."/>
            <person name="Li J."/>
            <person name="Ni P."/>
            <person name="Zheng H."/>
            <person name="Zhang Y."/>
            <person name="Zhao M."/>
            <person name="Hao Q."/>
            <person name="McDermott J."/>
            <person name="Samudrala R."/>
            <person name="Kristiansen K."/>
            <person name="Wong G.K.-S."/>
        </authorList>
    </citation>
    <scope>NUCLEOTIDE SEQUENCE</scope>
</reference>
<name>B9FRB9_ORYSJ</name>
<keyword evidence="5" id="KW-0732">Signal</keyword>
<dbReference type="Pfam" id="PF00332">
    <property type="entry name" value="Glyco_hydro_17"/>
    <property type="match status" value="2"/>
</dbReference>
<reference evidence="6" key="1">
    <citation type="journal article" date="2005" name="PLoS Biol.">
        <title>The genomes of Oryza sativa: a history of duplications.</title>
        <authorList>
            <person name="Yu J."/>
            <person name="Wang J."/>
            <person name="Lin W."/>
            <person name="Li S."/>
            <person name="Li H."/>
            <person name="Zhou J."/>
            <person name="Ni P."/>
            <person name="Dong W."/>
            <person name="Hu S."/>
            <person name="Zeng C."/>
            <person name="Zhang J."/>
            <person name="Zhang Y."/>
            <person name="Li R."/>
            <person name="Xu Z."/>
            <person name="Li S."/>
            <person name="Li X."/>
            <person name="Zheng H."/>
            <person name="Cong L."/>
            <person name="Lin L."/>
            <person name="Yin J."/>
            <person name="Geng J."/>
            <person name="Li G."/>
            <person name="Shi J."/>
            <person name="Liu J."/>
            <person name="Lv H."/>
            <person name="Li J."/>
            <person name="Wang J."/>
            <person name="Deng Y."/>
            <person name="Ran L."/>
            <person name="Shi X."/>
            <person name="Wang X."/>
            <person name="Wu Q."/>
            <person name="Li C."/>
            <person name="Ren X."/>
            <person name="Wang J."/>
            <person name="Wang X."/>
            <person name="Li D."/>
            <person name="Liu D."/>
            <person name="Zhang X."/>
            <person name="Ji Z."/>
            <person name="Zhao W."/>
            <person name="Sun Y."/>
            <person name="Zhang Z."/>
            <person name="Bao J."/>
            <person name="Han Y."/>
            <person name="Dong L."/>
            <person name="Ji J."/>
            <person name="Chen P."/>
            <person name="Wu S."/>
            <person name="Liu J."/>
            <person name="Xiao Y."/>
            <person name="Bu D."/>
            <person name="Tan J."/>
            <person name="Yang L."/>
            <person name="Ye C."/>
            <person name="Zhang J."/>
            <person name="Xu J."/>
            <person name="Zhou Y."/>
            <person name="Yu Y."/>
            <person name="Zhang B."/>
            <person name="Zhuang S."/>
            <person name="Wei H."/>
            <person name="Liu B."/>
            <person name="Lei M."/>
            <person name="Yu H."/>
            <person name="Li Y."/>
            <person name="Xu H."/>
            <person name="Wei S."/>
            <person name="He X."/>
            <person name="Fang L."/>
            <person name="Zhang Z."/>
            <person name="Zhang Y."/>
            <person name="Huang X."/>
            <person name="Su Z."/>
            <person name="Tong W."/>
            <person name="Li J."/>
            <person name="Tong Z."/>
            <person name="Li S."/>
            <person name="Ye J."/>
            <person name="Wang L."/>
            <person name="Fang L."/>
            <person name="Lei T."/>
            <person name="Chen C."/>
            <person name="Chen H."/>
            <person name="Xu Z."/>
            <person name="Li H."/>
            <person name="Huang H."/>
            <person name="Zhang F."/>
            <person name="Xu H."/>
            <person name="Li N."/>
            <person name="Zhao C."/>
            <person name="Li S."/>
            <person name="Dong L."/>
            <person name="Huang Y."/>
            <person name="Li L."/>
            <person name="Xi Y."/>
            <person name="Qi Q."/>
            <person name="Li W."/>
            <person name="Zhang B."/>
            <person name="Hu W."/>
            <person name="Zhang Y."/>
            <person name="Tian X."/>
            <person name="Jiao Y."/>
            <person name="Liang X."/>
            <person name="Jin J."/>
            <person name="Gao L."/>
            <person name="Zheng W."/>
            <person name="Hao B."/>
            <person name="Liu S."/>
            <person name="Wang W."/>
            <person name="Yuan L."/>
            <person name="Cao M."/>
            <person name="McDermott J."/>
            <person name="Samudrala R."/>
            <person name="Wang J."/>
            <person name="Wong G.K."/>
            <person name="Yang H."/>
        </authorList>
    </citation>
    <scope>NUCLEOTIDE SEQUENCE [LARGE SCALE GENOMIC DNA]</scope>
</reference>
<dbReference type="Proteomes" id="UP000007752">
    <property type="component" value="Chromosome 6"/>
</dbReference>
<proteinExistence type="inferred from homology"/>
<accession>B9FRB9</accession>
<feature type="signal peptide" evidence="5">
    <location>
        <begin position="1"/>
        <end position="21"/>
    </location>
</feature>
<dbReference type="InterPro" id="IPR044965">
    <property type="entry name" value="Glyco_hydro_17_plant"/>
</dbReference>
<protein>
    <submittedName>
        <fullName evidence="6">Uncharacterized protein</fullName>
    </submittedName>
</protein>
<dbReference type="GO" id="GO:0004553">
    <property type="term" value="F:hydrolase activity, hydrolyzing O-glycosyl compounds"/>
    <property type="evidence" value="ECO:0007669"/>
    <property type="project" value="InterPro"/>
</dbReference>
<dbReference type="InterPro" id="IPR000490">
    <property type="entry name" value="Glyco_hydro_17"/>
</dbReference>
<comment type="similarity">
    <text evidence="1 4">Belongs to the glycosyl hydrolase 17 family.</text>
</comment>
<feature type="chain" id="PRO_5002881609" evidence="5">
    <location>
        <begin position="22"/>
        <end position="371"/>
    </location>
</feature>
<keyword evidence="2" id="KW-0378">Hydrolase</keyword>
<evidence type="ECO:0000256" key="3">
    <source>
        <dbReference type="ARBA" id="ARBA00023295"/>
    </source>
</evidence>